<dbReference type="OrthoDB" id="2972467at2"/>
<comment type="caution">
    <text evidence="1">The sequence shown here is derived from an EMBL/GenBank/DDBJ whole genome shotgun (WGS) entry which is preliminary data.</text>
</comment>
<evidence type="ECO:0008006" key="3">
    <source>
        <dbReference type="Google" id="ProtNLM"/>
    </source>
</evidence>
<evidence type="ECO:0000313" key="2">
    <source>
        <dbReference type="Proteomes" id="UP000435357"/>
    </source>
</evidence>
<dbReference type="AlphaFoldDB" id="A0A6N6M9K3"/>
<dbReference type="Proteomes" id="UP000435357">
    <property type="component" value="Unassembled WGS sequence"/>
</dbReference>
<dbReference type="EMBL" id="WACR01000004">
    <property type="protein sequence ID" value="KAB1064902.1"/>
    <property type="molecule type" value="Genomic_DNA"/>
</dbReference>
<sequence length="959" mass="107710">MASSYTLCIKYVGNTSIPNSFSQTSVLTETKLYNLQGWLKSMNSNTGNTTRDPGKDGETGTGYLANQPDVHARFAQDVFGFSLGYYENDYAAIDPSKDNFIADQSPLNSNINHLFNGNISTSVTALLDHDQNRLEIQLKNYKYDQINRLKSQTVYTADDNIQETNAWSSGVSSNGTYDTWYSYDLNGNIDSLSRNGNQTGNLGMDHLKYHYNSGTNQLDQVTDDVASSTYSNDFNGSEPGNFQYDDIGRLISDDSAQIAEIEWTINNKVKSITRTSGSTLDDLEFRYDPNGNRIVKIVKPRDNNGDPEPATEWRYTHYRRDASGQVMATYETTVDGDQLAHVAKEHYLYCDQRLGMEKQTDSVNIATVYNYNGLDDYQLNHLTRYAKGSEFMISLSGSSLSSTPGIKFHYTDIDSVEHITQACTTTGNLANVTSALRSIISAEPDLDVIWVSNTSFKVTANRANATLPIAAKVSYNKFEDLTITITALEETEQISQHFHHYGNSQYELTNHLGNVQSVVSNRYLFANETIHEEDFSTDFWGGMTIWGSSGLSVNTNNGDLTASGSNGYVTLSLNTTPSVGHELRFDLADASSSITVRIRNTTTNNIISSEIFTNGTDHKYQFTPNGDIQIEWYTSPNQTFSIDNVEVIERGDEILADVRTYQDYYPFGMLSRKYNSPDYSRGFNGQIKTDEIAGEGNHNTARYWEYDTRLGRRWNRDPIFKEWESEYVTFNNNPILKIDHNGDNAGEYEKVVNEDGTVKTTKVSDLGDDKGVDFTHITGGEHDGQTYIESQETGVGVYMSSSKNIKDFIHRPEGIDWENIYEEFKKGTGPENSLITTPAMLQEIMESPQFADAFKHYLDKGAPKKLAYESSFGIPGALKSGKNMTAQMIGKANYSFYNTGDKLVITIMDSKSVSSYYWIAKLVPSEWVNKNRSNDSNENIPESTTRQTYIMIFDIKQDE</sequence>
<proteinExistence type="predicted"/>
<keyword evidence="2" id="KW-1185">Reference proteome</keyword>
<organism evidence="1 2">
    <name type="scientific">Salibacter halophilus</name>
    <dbReference type="NCBI Taxonomy" id="1803916"/>
    <lineage>
        <taxon>Bacteria</taxon>
        <taxon>Pseudomonadati</taxon>
        <taxon>Bacteroidota</taxon>
        <taxon>Flavobacteriia</taxon>
        <taxon>Flavobacteriales</taxon>
        <taxon>Salibacteraceae</taxon>
        <taxon>Salibacter</taxon>
    </lineage>
</organism>
<accession>A0A6N6M9K3</accession>
<name>A0A6N6M9K3_9FLAO</name>
<dbReference type="Gene3D" id="2.180.10.10">
    <property type="entry name" value="RHS repeat-associated core"/>
    <property type="match status" value="2"/>
</dbReference>
<protein>
    <recommendedName>
        <fullName evidence="3">RHS repeat-associated core domain-containing protein</fullName>
    </recommendedName>
</protein>
<dbReference type="RefSeq" id="WP_151167222.1">
    <property type="nucleotide sequence ID" value="NZ_WACR01000004.1"/>
</dbReference>
<evidence type="ECO:0000313" key="1">
    <source>
        <dbReference type="EMBL" id="KAB1064902.1"/>
    </source>
</evidence>
<gene>
    <name evidence="1" type="ORF">F3059_05990</name>
</gene>
<reference evidence="1 2" key="1">
    <citation type="submission" date="2019-09" db="EMBL/GenBank/DDBJ databases">
        <title>Genomes of Cryomorphaceae.</title>
        <authorList>
            <person name="Bowman J.P."/>
        </authorList>
    </citation>
    <scope>NUCLEOTIDE SEQUENCE [LARGE SCALE GENOMIC DNA]</scope>
    <source>
        <strain evidence="1 2">KCTC 52047</strain>
    </source>
</reference>